<evidence type="ECO:0000313" key="1">
    <source>
        <dbReference type="Proteomes" id="UP000887576"/>
    </source>
</evidence>
<dbReference type="WBParaSite" id="JU765_v2.g18888.t2">
    <property type="protein sequence ID" value="JU765_v2.g18888.t2"/>
    <property type="gene ID" value="JU765_v2.g18888"/>
</dbReference>
<sequence>MLKFAKFQQTITPIRCASSNLLKPPDLHKTNWKKDVVYLYQFKRSPILPNLSPYCLKVETFLRANNIKYEVNVVYLYQFKRSPILPNLSPYCLKVETFLRANNIKYEPLMSYTVRSKYGKLPFIELNGQQIADSDFILHYLMKYYKIDDGLTNEQRGIARSLDRMLDQSTERTLRYFRIVENIDNFMNPNVSGLPIPNFLMFLFKGRFQRTVLNQLKVEGTGKMKRDDIITILRKDLQALNDILGDKKFLLGIRPTTCDFTTFGHLAATYYLPFRQPVTDLLDDEFPNLKQLIERMRLHYWSDWKRPDDK</sequence>
<accession>A0AC34QSG4</accession>
<dbReference type="Proteomes" id="UP000887576">
    <property type="component" value="Unplaced"/>
</dbReference>
<name>A0AC34QSG4_9BILA</name>
<protein>
    <submittedName>
        <fullName evidence="2">Glutathione S-transferase</fullName>
    </submittedName>
</protein>
<proteinExistence type="predicted"/>
<organism evidence="1 2">
    <name type="scientific">Panagrolaimus sp. JU765</name>
    <dbReference type="NCBI Taxonomy" id="591449"/>
    <lineage>
        <taxon>Eukaryota</taxon>
        <taxon>Metazoa</taxon>
        <taxon>Ecdysozoa</taxon>
        <taxon>Nematoda</taxon>
        <taxon>Chromadorea</taxon>
        <taxon>Rhabditida</taxon>
        <taxon>Tylenchina</taxon>
        <taxon>Panagrolaimomorpha</taxon>
        <taxon>Panagrolaimoidea</taxon>
        <taxon>Panagrolaimidae</taxon>
        <taxon>Panagrolaimus</taxon>
    </lineage>
</organism>
<evidence type="ECO:0000313" key="2">
    <source>
        <dbReference type="WBParaSite" id="JU765_v2.g18888.t2"/>
    </source>
</evidence>
<reference evidence="2" key="1">
    <citation type="submission" date="2022-11" db="UniProtKB">
        <authorList>
            <consortium name="WormBaseParasite"/>
        </authorList>
    </citation>
    <scope>IDENTIFICATION</scope>
</reference>